<keyword evidence="1" id="KW-0175">Coiled coil</keyword>
<reference evidence="4" key="1">
    <citation type="journal article" date="2020" name="Nature">
        <title>Giant virus diversity and host interactions through global metagenomics.</title>
        <authorList>
            <person name="Schulz F."/>
            <person name="Roux S."/>
            <person name="Paez-Espino D."/>
            <person name="Jungbluth S."/>
            <person name="Walsh D.A."/>
            <person name="Denef V.J."/>
            <person name="McMahon K.D."/>
            <person name="Konstantinidis K.T."/>
            <person name="Eloe-Fadrosh E.A."/>
            <person name="Kyrpides N.C."/>
            <person name="Woyke T."/>
        </authorList>
    </citation>
    <scope>NUCLEOTIDE SEQUENCE</scope>
    <source>
        <strain evidence="4">GVMAG-M-3300023184-51</strain>
    </source>
</reference>
<sequence length="292" mass="32872">MVNQNINDNENENMNLKSDILKIEALEKEYKSVLAQYEEAYKNCNSEMKNNLNKKKASFKTFNNRAYWGTSGLKEGSVNSQSDCENMCASDIKCSGATFNTKRNYCWARSGNGILAPSSSVNVALLPTAKGCVLTLKALNNRLIELNQELTKLIENTNSELAKERAKKNNSKAQLHKYYAELLKQRLHMAKILEETQVLDDENNDQHLFVSTQDSSLRVWIIIAAVLSLVVIGKMLGRETSFSQKFWIVIMVLVLIASFSISNASGFSVWCILVLLIVLMRMDIIPSPKDSE</sequence>
<dbReference type="SUPFAM" id="SSF57414">
    <property type="entry name" value="Hairpin loop containing domain-like"/>
    <property type="match status" value="1"/>
</dbReference>
<keyword evidence="2" id="KW-0812">Transmembrane</keyword>
<feature type="domain" description="Apple" evidence="3">
    <location>
        <begin position="44"/>
        <end position="132"/>
    </location>
</feature>
<dbReference type="PROSITE" id="PS50948">
    <property type="entry name" value="PAN"/>
    <property type="match status" value="1"/>
</dbReference>
<dbReference type="AlphaFoldDB" id="A0A6C0I830"/>
<accession>A0A6C0I830</accession>
<evidence type="ECO:0000259" key="3">
    <source>
        <dbReference type="PROSITE" id="PS50948"/>
    </source>
</evidence>
<name>A0A6C0I830_9ZZZZ</name>
<dbReference type="EMBL" id="MN740118">
    <property type="protein sequence ID" value="QHT88537.1"/>
    <property type="molecule type" value="Genomic_DNA"/>
</dbReference>
<evidence type="ECO:0000256" key="2">
    <source>
        <dbReference type="SAM" id="Phobius"/>
    </source>
</evidence>
<organism evidence="4">
    <name type="scientific">viral metagenome</name>
    <dbReference type="NCBI Taxonomy" id="1070528"/>
    <lineage>
        <taxon>unclassified sequences</taxon>
        <taxon>metagenomes</taxon>
        <taxon>organismal metagenomes</taxon>
    </lineage>
</organism>
<feature type="transmembrane region" description="Helical" evidence="2">
    <location>
        <begin position="244"/>
        <end position="261"/>
    </location>
</feature>
<feature type="transmembrane region" description="Helical" evidence="2">
    <location>
        <begin position="217"/>
        <end position="237"/>
    </location>
</feature>
<evidence type="ECO:0000256" key="1">
    <source>
        <dbReference type="SAM" id="Coils"/>
    </source>
</evidence>
<feature type="coiled-coil region" evidence="1">
    <location>
        <begin position="6"/>
        <end position="54"/>
    </location>
</feature>
<proteinExistence type="predicted"/>
<keyword evidence="2" id="KW-0472">Membrane</keyword>
<feature type="coiled-coil region" evidence="1">
    <location>
        <begin position="136"/>
        <end position="174"/>
    </location>
</feature>
<dbReference type="InterPro" id="IPR003609">
    <property type="entry name" value="Pan_app"/>
</dbReference>
<evidence type="ECO:0000313" key="4">
    <source>
        <dbReference type="EMBL" id="QHT88537.1"/>
    </source>
</evidence>
<dbReference type="Gene3D" id="3.50.4.10">
    <property type="entry name" value="Hepatocyte Growth Factor"/>
    <property type="match status" value="1"/>
</dbReference>
<protein>
    <recommendedName>
        <fullName evidence="3">Apple domain-containing protein</fullName>
    </recommendedName>
</protein>
<dbReference type="Pfam" id="PF00024">
    <property type="entry name" value="PAN_1"/>
    <property type="match status" value="1"/>
</dbReference>
<keyword evidence="2" id="KW-1133">Transmembrane helix</keyword>